<evidence type="ECO:0000313" key="2">
    <source>
        <dbReference type="Proteomes" id="UP001499854"/>
    </source>
</evidence>
<accession>A0ABN2SYY9</accession>
<dbReference type="EMBL" id="BAAAQM010000053">
    <property type="protein sequence ID" value="GAA1995105.1"/>
    <property type="molecule type" value="Genomic_DNA"/>
</dbReference>
<dbReference type="RefSeq" id="WP_344661427.1">
    <property type="nucleotide sequence ID" value="NZ_BAAAQM010000053.1"/>
</dbReference>
<protein>
    <recommendedName>
        <fullName evidence="3">YbaB/EbfC DNA-binding family protein</fullName>
    </recommendedName>
</protein>
<name>A0ABN2SYY9_9ACTN</name>
<proteinExistence type="predicted"/>
<evidence type="ECO:0000313" key="1">
    <source>
        <dbReference type="EMBL" id="GAA1995105.1"/>
    </source>
</evidence>
<reference evidence="1 2" key="1">
    <citation type="journal article" date="2019" name="Int. J. Syst. Evol. Microbiol.">
        <title>The Global Catalogue of Microorganisms (GCM) 10K type strain sequencing project: providing services to taxonomists for standard genome sequencing and annotation.</title>
        <authorList>
            <consortium name="The Broad Institute Genomics Platform"/>
            <consortium name="The Broad Institute Genome Sequencing Center for Infectious Disease"/>
            <person name="Wu L."/>
            <person name="Ma J."/>
        </authorList>
    </citation>
    <scope>NUCLEOTIDE SEQUENCE [LARGE SCALE GENOMIC DNA]</scope>
    <source>
        <strain evidence="1 2">JCM 16013</strain>
    </source>
</reference>
<evidence type="ECO:0008006" key="3">
    <source>
        <dbReference type="Google" id="ProtNLM"/>
    </source>
</evidence>
<dbReference type="InterPro" id="IPR036894">
    <property type="entry name" value="YbaB-like_sf"/>
</dbReference>
<sequence length="141" mass="14844">MSGASDSTRRVDPGHPSLAFDRAKLAALVADSERRMAVIADAQRKVADLAVSTRSRDRSLSVGLGPGGVLTELTFHTTGYREMAPAELSRLVLDTVAAARAEYAAQVAEVMAPVREGAALPFDDIVAGTFDISEFLRGGPS</sequence>
<gene>
    <name evidence="1" type="ORF">GCM10009838_69650</name>
</gene>
<dbReference type="Proteomes" id="UP001499854">
    <property type="component" value="Unassembled WGS sequence"/>
</dbReference>
<organism evidence="1 2">
    <name type="scientific">Catenulispora subtropica</name>
    <dbReference type="NCBI Taxonomy" id="450798"/>
    <lineage>
        <taxon>Bacteria</taxon>
        <taxon>Bacillati</taxon>
        <taxon>Actinomycetota</taxon>
        <taxon>Actinomycetes</taxon>
        <taxon>Catenulisporales</taxon>
        <taxon>Catenulisporaceae</taxon>
        <taxon>Catenulispora</taxon>
    </lineage>
</organism>
<dbReference type="Gene3D" id="3.30.1310.10">
    <property type="entry name" value="Nucleoid-associated protein YbaB-like domain"/>
    <property type="match status" value="1"/>
</dbReference>
<keyword evidence="2" id="KW-1185">Reference proteome</keyword>
<comment type="caution">
    <text evidence="1">The sequence shown here is derived from an EMBL/GenBank/DDBJ whole genome shotgun (WGS) entry which is preliminary data.</text>
</comment>